<evidence type="ECO:0000313" key="5">
    <source>
        <dbReference type="EMBL" id="SDG87736.1"/>
    </source>
</evidence>
<dbReference type="Gene3D" id="1.10.10.10">
    <property type="entry name" value="Winged helix-like DNA-binding domain superfamily/Winged helix DNA-binding domain"/>
    <property type="match status" value="1"/>
</dbReference>
<evidence type="ECO:0000256" key="3">
    <source>
        <dbReference type="ARBA" id="ARBA00023163"/>
    </source>
</evidence>
<keyword evidence="2 5" id="KW-0238">DNA-binding</keyword>
<dbReference type="GO" id="GO:0043200">
    <property type="term" value="P:response to amino acid"/>
    <property type="evidence" value="ECO:0007669"/>
    <property type="project" value="TreeGrafter"/>
</dbReference>
<gene>
    <name evidence="5" type="ORF">SAMN05660324_3805</name>
</gene>
<feature type="domain" description="HTH asnC-type" evidence="4">
    <location>
        <begin position="3"/>
        <end position="64"/>
    </location>
</feature>
<dbReference type="InterPro" id="IPR011008">
    <property type="entry name" value="Dimeric_a/b-barrel"/>
</dbReference>
<proteinExistence type="predicted"/>
<dbReference type="InterPro" id="IPR036388">
    <property type="entry name" value="WH-like_DNA-bd_sf"/>
</dbReference>
<dbReference type="PROSITE" id="PS00519">
    <property type="entry name" value="HTH_ASNC_1"/>
    <property type="match status" value="1"/>
</dbReference>
<protein>
    <submittedName>
        <fullName evidence="5">DNA-binding transcriptional regulator, Lrp family</fullName>
    </submittedName>
</protein>
<dbReference type="SUPFAM" id="SSF54909">
    <property type="entry name" value="Dimeric alpha+beta barrel"/>
    <property type="match status" value="1"/>
</dbReference>
<evidence type="ECO:0000259" key="4">
    <source>
        <dbReference type="PROSITE" id="PS50956"/>
    </source>
</evidence>
<dbReference type="GO" id="GO:0043565">
    <property type="term" value="F:sequence-specific DNA binding"/>
    <property type="evidence" value="ECO:0007669"/>
    <property type="project" value="InterPro"/>
</dbReference>
<dbReference type="Gene3D" id="3.30.70.920">
    <property type="match status" value="1"/>
</dbReference>
<name>A0A1G7XUF2_9ACTN</name>
<dbReference type="InterPro" id="IPR000485">
    <property type="entry name" value="AsnC-type_HTH_dom"/>
</dbReference>
<dbReference type="AlphaFoldDB" id="A0A1G7XUF2"/>
<evidence type="ECO:0000256" key="2">
    <source>
        <dbReference type="ARBA" id="ARBA00023125"/>
    </source>
</evidence>
<dbReference type="GO" id="GO:0005829">
    <property type="term" value="C:cytosol"/>
    <property type="evidence" value="ECO:0007669"/>
    <property type="project" value="TreeGrafter"/>
</dbReference>
<keyword evidence="6" id="KW-1185">Reference proteome</keyword>
<dbReference type="Proteomes" id="UP000198863">
    <property type="component" value="Unassembled WGS sequence"/>
</dbReference>
<accession>A0A1G7XUF2</accession>
<dbReference type="Pfam" id="PF13404">
    <property type="entry name" value="HTH_AsnC-type"/>
    <property type="match status" value="1"/>
</dbReference>
<keyword evidence="3" id="KW-0804">Transcription</keyword>
<dbReference type="RefSeq" id="WP_242658530.1">
    <property type="nucleotide sequence ID" value="NZ_FNCF01000006.1"/>
</dbReference>
<dbReference type="Pfam" id="PF01037">
    <property type="entry name" value="AsnC_trans_reg"/>
    <property type="match status" value="1"/>
</dbReference>
<dbReference type="InterPro" id="IPR036390">
    <property type="entry name" value="WH_DNA-bd_sf"/>
</dbReference>
<organism evidence="5 6">
    <name type="scientific">Klenkia brasiliensis</name>
    <dbReference type="NCBI Taxonomy" id="333142"/>
    <lineage>
        <taxon>Bacteria</taxon>
        <taxon>Bacillati</taxon>
        <taxon>Actinomycetota</taxon>
        <taxon>Actinomycetes</taxon>
        <taxon>Geodermatophilales</taxon>
        <taxon>Geodermatophilaceae</taxon>
        <taxon>Klenkia</taxon>
    </lineage>
</organism>
<dbReference type="PROSITE" id="PS50956">
    <property type="entry name" value="HTH_ASNC_2"/>
    <property type="match status" value="1"/>
</dbReference>
<dbReference type="PANTHER" id="PTHR30154:SF45">
    <property type="entry name" value="TRANSCRIPTIONAL REGULATORY PROTEIN (PROBABLY ASNC-FAMILY)-RELATED"/>
    <property type="match status" value="1"/>
</dbReference>
<reference evidence="6" key="1">
    <citation type="submission" date="2016-10" db="EMBL/GenBank/DDBJ databases">
        <authorList>
            <person name="Varghese N."/>
            <person name="Submissions S."/>
        </authorList>
    </citation>
    <scope>NUCLEOTIDE SEQUENCE [LARGE SCALE GENOMIC DNA]</scope>
    <source>
        <strain evidence="6">DSM 44526</strain>
    </source>
</reference>
<evidence type="ECO:0000256" key="1">
    <source>
        <dbReference type="ARBA" id="ARBA00023015"/>
    </source>
</evidence>
<dbReference type="EMBL" id="FNCF01000006">
    <property type="protein sequence ID" value="SDG87736.1"/>
    <property type="molecule type" value="Genomic_DNA"/>
</dbReference>
<dbReference type="InterPro" id="IPR019888">
    <property type="entry name" value="Tscrpt_reg_AsnC-like"/>
</dbReference>
<sequence length="150" mass="16101">MIVDDIDRGIVTALQRDARATFAEIGDEVGLSAPAVKRRVDRLLASGAIRGFTAVVDPAALGWSTEAYVEVSYSGVVSPRRLTQDLGALPEAVSAWTVSGAPDAVLQVQTRDVRHLEEVLQRIRGLPDVTGTQTEIVLSRLFQRAAVPPV</sequence>
<keyword evidence="1" id="KW-0805">Transcription regulation</keyword>
<dbReference type="SUPFAM" id="SSF46785">
    <property type="entry name" value="Winged helix' DNA-binding domain"/>
    <property type="match status" value="1"/>
</dbReference>
<evidence type="ECO:0000313" key="6">
    <source>
        <dbReference type="Proteomes" id="UP000198863"/>
    </source>
</evidence>
<dbReference type="PRINTS" id="PR00033">
    <property type="entry name" value="HTHASNC"/>
</dbReference>
<dbReference type="PANTHER" id="PTHR30154">
    <property type="entry name" value="LEUCINE-RESPONSIVE REGULATORY PROTEIN"/>
    <property type="match status" value="1"/>
</dbReference>
<dbReference type="InterPro" id="IPR019887">
    <property type="entry name" value="Tscrpt_reg_AsnC/Lrp_C"/>
</dbReference>
<dbReference type="InterPro" id="IPR019885">
    <property type="entry name" value="Tscrpt_reg_HTH_AsnC-type_CS"/>
</dbReference>
<dbReference type="SMART" id="SM00344">
    <property type="entry name" value="HTH_ASNC"/>
    <property type="match status" value="1"/>
</dbReference>